<keyword evidence="7 9" id="KW-0505">Motor protein</keyword>
<feature type="compositionally biased region" description="Low complexity" evidence="11">
    <location>
        <begin position="995"/>
        <end position="1014"/>
    </location>
</feature>
<dbReference type="GO" id="GO:0003777">
    <property type="term" value="F:microtubule motor activity"/>
    <property type="evidence" value="ECO:0007669"/>
    <property type="project" value="InterPro"/>
</dbReference>
<dbReference type="SMART" id="SM00129">
    <property type="entry name" value="KISc"/>
    <property type="match status" value="1"/>
</dbReference>
<dbReference type="CTD" id="9928"/>
<comment type="subcellular location">
    <subcellularLocation>
        <location evidence="1">Cytoplasm</location>
        <location evidence="1">Cytoskeleton</location>
    </subcellularLocation>
</comment>
<dbReference type="FunFam" id="3.40.850.10:FF:000042">
    <property type="entry name" value="Kinesin family member 14"/>
    <property type="match status" value="1"/>
</dbReference>
<dbReference type="SUPFAM" id="SSF52540">
    <property type="entry name" value="P-loop containing nucleoside triphosphate hydrolases"/>
    <property type="match status" value="1"/>
</dbReference>
<dbReference type="CDD" id="cd22707">
    <property type="entry name" value="FHA_KIF14"/>
    <property type="match status" value="1"/>
</dbReference>
<evidence type="ECO:0000313" key="15">
    <source>
        <dbReference type="RefSeq" id="XP_022084310.1"/>
    </source>
</evidence>
<dbReference type="OMA" id="QTRDLMC"/>
<dbReference type="InterPro" id="IPR001752">
    <property type="entry name" value="Kinesin_motor_dom"/>
</dbReference>
<name>A0A8B7XW94_ACAPL</name>
<evidence type="ECO:0000256" key="2">
    <source>
        <dbReference type="ARBA" id="ARBA00022490"/>
    </source>
</evidence>
<dbReference type="Gene3D" id="3.40.850.10">
    <property type="entry name" value="Kinesin motor domain"/>
    <property type="match status" value="1"/>
</dbReference>
<reference evidence="15" key="1">
    <citation type="submission" date="2025-08" db="UniProtKB">
        <authorList>
            <consortium name="RefSeq"/>
        </authorList>
    </citation>
    <scope>IDENTIFICATION</scope>
</reference>
<feature type="binding site" evidence="9">
    <location>
        <begin position="203"/>
        <end position="210"/>
    </location>
    <ligand>
        <name>ATP</name>
        <dbReference type="ChEBI" id="CHEBI:30616"/>
    </ligand>
</feature>
<evidence type="ECO:0000256" key="1">
    <source>
        <dbReference type="ARBA" id="ARBA00004245"/>
    </source>
</evidence>
<dbReference type="InterPro" id="IPR008984">
    <property type="entry name" value="SMAD_FHA_dom_sf"/>
</dbReference>
<dbReference type="OrthoDB" id="3176171at2759"/>
<feature type="domain" description="FHA" evidence="12">
    <location>
        <begin position="606"/>
        <end position="657"/>
    </location>
</feature>
<dbReference type="Pfam" id="PF00498">
    <property type="entry name" value="FHA"/>
    <property type="match status" value="1"/>
</dbReference>
<dbReference type="InterPro" id="IPR019821">
    <property type="entry name" value="Kinesin_motor_CS"/>
</dbReference>
<feature type="coiled-coil region" evidence="10">
    <location>
        <begin position="522"/>
        <end position="571"/>
    </location>
</feature>
<keyword evidence="4 9" id="KW-0547">Nucleotide-binding</keyword>
<keyword evidence="5 9" id="KW-0067">ATP-binding</keyword>
<dbReference type="RefSeq" id="XP_022084310.1">
    <property type="nucleotide sequence ID" value="XM_022228618.1"/>
</dbReference>
<dbReference type="Pfam" id="PF16183">
    <property type="entry name" value="Kinesin_assoc"/>
    <property type="match status" value="1"/>
</dbReference>
<keyword evidence="14" id="KW-1185">Reference proteome</keyword>
<evidence type="ECO:0000256" key="6">
    <source>
        <dbReference type="ARBA" id="ARBA00023054"/>
    </source>
</evidence>
<keyword evidence="2" id="KW-0963">Cytoplasm</keyword>
<dbReference type="InterPro" id="IPR027417">
    <property type="entry name" value="P-loop_NTPase"/>
</dbReference>
<feature type="region of interest" description="Disordered" evidence="11">
    <location>
        <begin position="995"/>
        <end position="1019"/>
    </location>
</feature>
<evidence type="ECO:0000259" key="13">
    <source>
        <dbReference type="PROSITE" id="PS50067"/>
    </source>
</evidence>
<dbReference type="PROSITE" id="PS00411">
    <property type="entry name" value="KINESIN_MOTOR_1"/>
    <property type="match status" value="1"/>
</dbReference>
<accession>A0A8B7XW94</accession>
<dbReference type="PRINTS" id="PR00380">
    <property type="entry name" value="KINESINHEAVY"/>
</dbReference>
<dbReference type="GO" id="GO:0005874">
    <property type="term" value="C:microtubule"/>
    <property type="evidence" value="ECO:0007669"/>
    <property type="project" value="UniProtKB-KW"/>
</dbReference>
<dbReference type="SMART" id="SM00240">
    <property type="entry name" value="FHA"/>
    <property type="match status" value="1"/>
</dbReference>
<evidence type="ECO:0000256" key="4">
    <source>
        <dbReference type="ARBA" id="ARBA00022741"/>
    </source>
</evidence>
<dbReference type="PROSITE" id="PS50006">
    <property type="entry name" value="FHA_DOMAIN"/>
    <property type="match status" value="1"/>
</dbReference>
<dbReference type="Gene3D" id="2.60.200.20">
    <property type="match status" value="1"/>
</dbReference>
<comment type="similarity">
    <text evidence="9">Belongs to the TRAFAC class myosin-kinesin ATPase superfamily. Kinesin family.</text>
</comment>
<dbReference type="PANTHER" id="PTHR47117:SF5">
    <property type="entry name" value="KINESIN-LIKE PROTEIN KIF14"/>
    <property type="match status" value="1"/>
</dbReference>
<evidence type="ECO:0000256" key="9">
    <source>
        <dbReference type="PROSITE-ProRule" id="PRU00283"/>
    </source>
</evidence>
<keyword evidence="3" id="KW-0493">Microtubule</keyword>
<dbReference type="PROSITE" id="PS50067">
    <property type="entry name" value="KINESIN_MOTOR_2"/>
    <property type="match status" value="1"/>
</dbReference>
<dbReference type="SUPFAM" id="SSF49879">
    <property type="entry name" value="SMAD/FHA domain"/>
    <property type="match status" value="1"/>
</dbReference>
<dbReference type="InterPro" id="IPR056523">
    <property type="entry name" value="4HB_KIF14"/>
</dbReference>
<gene>
    <name evidence="15" type="primary">LOC110975816</name>
</gene>
<keyword evidence="8" id="KW-0206">Cytoskeleton</keyword>
<feature type="region of interest" description="Disordered" evidence="11">
    <location>
        <begin position="1"/>
        <end position="57"/>
    </location>
</feature>
<evidence type="ECO:0000313" key="14">
    <source>
        <dbReference type="Proteomes" id="UP000694845"/>
    </source>
</evidence>
<dbReference type="Pfam" id="PF00225">
    <property type="entry name" value="Kinesin"/>
    <property type="match status" value="1"/>
</dbReference>
<keyword evidence="6 10" id="KW-0175">Coiled coil</keyword>
<evidence type="ECO:0000259" key="12">
    <source>
        <dbReference type="PROSITE" id="PS50006"/>
    </source>
</evidence>
<feature type="compositionally biased region" description="Polar residues" evidence="11">
    <location>
        <begin position="493"/>
        <end position="508"/>
    </location>
</feature>
<feature type="compositionally biased region" description="Polar residues" evidence="11">
    <location>
        <begin position="7"/>
        <end position="20"/>
    </location>
</feature>
<evidence type="ECO:0000256" key="10">
    <source>
        <dbReference type="SAM" id="Coils"/>
    </source>
</evidence>
<sequence length="1430" mass="159065">MSVKANRPSSHLQQLSTDRGFSSAGDKHQHRTKGKENHHPAVPLTPHGNGLNTPKRDLFRTPTQRFKSEARTPLGTPECFSRVEFETPKVKSGARWSGMGDNPLIGSHEGDGFSVTVAVRVRPFSEKEKKQRDVRCVVSMDGNETTVTTRPGQTSSFCYDLCFWSFDRVKGQYSGQEMVYERLGRPLLDNAFEGYNTCLFAYGQTGSGKSYTIMGYNNETGIIPRFCRELFRRIDENGQEQRAKYTIEISFFEIYNEKIHDLLAASTDTDKDAGKKRATLKVREHPVLGPYVEGLSTFVANSYGDIHSWIELGNKQRATAATGMNDKSSRSHSVFTIVMTKTKAEIIEGDEHTHNVTSKINLVDLAGSERCISAQTTGDRLKEGANINKSLLTLGKVISHLAENSALRRKKFFIPYRDSVLTWLLKESLGGNSKTAMIATISPSSLHVEETLSTLRYAKQARSIINLAKVNEDPKARLIRELRAEIERLRGQGFTTPTRGAPHQSGQDAQRDAATDTHTEAIKESLAEITELRRRLAQSERHMKEAEGSWKERLEESEKRRIREIQEMEKSGVAFKFDNTLPNLVNLNEDPQLSEVLLYVLREGQTRLGKTDEHSGHQIQLAGALVADDHCLITNKEGTLTVRPVGDAQTFVNGQLISRTHPLKHGDRLVVGDHYFRFNHPGQVHDRSKVSDSSVGHVDFEFARNELVAAQSARLEAEIEEERLRNHQEKIEGIKRAQEAAQLELDKQKKKYESQIQQLCLQLEQQLEEKEGLDQDHQNTEKQIQELKMENKILESQVTSSRRRLEMEVRAAQQNLAQTEAYQSRIFLELEREREKAETEAERVRRARERRREKAERMGAGELASAAKSRRSLLQLSMWLQEANNISRKLVKHTVFNRYDVSFGGGGSASQDLQASVQVRVTNSRLGIVTYWSLAKFEDRLIQMREMFKCAERGRDSTDDDVFYNPSDDWEKDYKIDSPVTPSKRVFSSSYTPSRWASLTSSSTGSPRPGSTASLGSANGKRDSVNGLGLASLCRTLLKSCLTSRPRTHEETIADCILGAMQRVNRAVAGLQEAYATRNEAFVSSGDISGSLSSDQMLLQATCSMELLTALISMWDLNPGRSDGHLEAPADESEGELLEQMADTCRKAAGHLMKLLQGCDGDIDSMIAEASTKIAQCLVFLARLVGEASMKAHLNVLTFRDVDDRQENEIVDPELKQGFLNGADVLVDRTLQRGLKAVTSCEADLQVILGPDSHLPQLADSALQHCLTTTTSAKILLHKCQDVQFELASVLDGRDKRLDSAYGHGYRRAGQLILQASQLTNTVVAINRIASPLAAAGEVIDWCQLLLLVQALLQVGPALAAAASSCCLLPTPSCSECSDVSLESSVSSATLACRPNHLVSLAGQQLVQSLARFQEFLVSQTQDGSGTQIN</sequence>
<dbReference type="Pfam" id="PF23313">
    <property type="entry name" value="4HB_KIF14"/>
    <property type="match status" value="1"/>
</dbReference>
<protein>
    <submittedName>
        <fullName evidence="15">Kinesin-like protein KIF14 isoform X1</fullName>
    </submittedName>
</protein>
<dbReference type="KEGG" id="aplc:110975816"/>
<feature type="region of interest" description="Disordered" evidence="11">
    <location>
        <begin position="838"/>
        <end position="862"/>
    </location>
</feature>
<dbReference type="GO" id="GO:0008017">
    <property type="term" value="F:microtubule binding"/>
    <property type="evidence" value="ECO:0007669"/>
    <property type="project" value="InterPro"/>
</dbReference>
<feature type="region of interest" description="Disordered" evidence="11">
    <location>
        <begin position="492"/>
        <end position="517"/>
    </location>
</feature>
<dbReference type="InterPro" id="IPR000253">
    <property type="entry name" value="FHA_dom"/>
</dbReference>
<dbReference type="GO" id="GO:0007018">
    <property type="term" value="P:microtubule-based movement"/>
    <property type="evidence" value="ECO:0007669"/>
    <property type="project" value="InterPro"/>
</dbReference>
<evidence type="ECO:0000256" key="8">
    <source>
        <dbReference type="ARBA" id="ARBA00023212"/>
    </source>
</evidence>
<proteinExistence type="inferred from homology"/>
<evidence type="ECO:0000256" key="3">
    <source>
        <dbReference type="ARBA" id="ARBA00022701"/>
    </source>
</evidence>
<organism evidence="14 15">
    <name type="scientific">Acanthaster planci</name>
    <name type="common">Crown-of-thorns starfish</name>
    <dbReference type="NCBI Taxonomy" id="133434"/>
    <lineage>
        <taxon>Eukaryota</taxon>
        <taxon>Metazoa</taxon>
        <taxon>Echinodermata</taxon>
        <taxon>Eleutherozoa</taxon>
        <taxon>Asterozoa</taxon>
        <taxon>Asteroidea</taxon>
        <taxon>Valvatacea</taxon>
        <taxon>Valvatida</taxon>
        <taxon>Acanthasteridae</taxon>
        <taxon>Acanthaster</taxon>
    </lineage>
</organism>
<dbReference type="GeneID" id="110975816"/>
<dbReference type="InterPro" id="IPR032405">
    <property type="entry name" value="Kinesin_assoc"/>
</dbReference>
<dbReference type="CDD" id="cd01365">
    <property type="entry name" value="KISc_KIF1A_KIF1B"/>
    <property type="match status" value="1"/>
</dbReference>
<feature type="compositionally biased region" description="Basic and acidic residues" evidence="11">
    <location>
        <begin position="838"/>
        <end position="859"/>
    </location>
</feature>
<evidence type="ECO:0000256" key="7">
    <source>
        <dbReference type="ARBA" id="ARBA00023175"/>
    </source>
</evidence>
<dbReference type="GO" id="GO:0005524">
    <property type="term" value="F:ATP binding"/>
    <property type="evidence" value="ECO:0007669"/>
    <property type="project" value="UniProtKB-UniRule"/>
</dbReference>
<dbReference type="Proteomes" id="UP000694845">
    <property type="component" value="Unplaced"/>
</dbReference>
<evidence type="ECO:0000256" key="11">
    <source>
        <dbReference type="SAM" id="MobiDB-lite"/>
    </source>
</evidence>
<dbReference type="InterPro" id="IPR036961">
    <property type="entry name" value="Kinesin_motor_dom_sf"/>
</dbReference>
<evidence type="ECO:0000256" key="5">
    <source>
        <dbReference type="ARBA" id="ARBA00022840"/>
    </source>
</evidence>
<dbReference type="PANTHER" id="PTHR47117">
    <property type="entry name" value="STAR-RELATED LIPID TRANSFER PROTEIN 9"/>
    <property type="match status" value="1"/>
</dbReference>
<feature type="domain" description="Kinesin motor" evidence="13">
    <location>
        <begin position="114"/>
        <end position="464"/>
    </location>
</feature>